<proteinExistence type="predicted"/>
<evidence type="ECO:0000313" key="3">
    <source>
        <dbReference type="Proteomes" id="UP000824469"/>
    </source>
</evidence>
<dbReference type="EMBL" id="JAHRHJ020000007">
    <property type="protein sequence ID" value="KAH9308188.1"/>
    <property type="molecule type" value="Genomic_DNA"/>
</dbReference>
<dbReference type="AlphaFoldDB" id="A0AA38FSZ4"/>
<feature type="non-terminal residue" evidence="2">
    <location>
        <position position="96"/>
    </location>
</feature>
<organism evidence="2 3">
    <name type="scientific">Taxus chinensis</name>
    <name type="common">Chinese yew</name>
    <name type="synonym">Taxus wallichiana var. chinensis</name>
    <dbReference type="NCBI Taxonomy" id="29808"/>
    <lineage>
        <taxon>Eukaryota</taxon>
        <taxon>Viridiplantae</taxon>
        <taxon>Streptophyta</taxon>
        <taxon>Embryophyta</taxon>
        <taxon>Tracheophyta</taxon>
        <taxon>Spermatophyta</taxon>
        <taxon>Pinopsida</taxon>
        <taxon>Pinidae</taxon>
        <taxon>Conifers II</taxon>
        <taxon>Cupressales</taxon>
        <taxon>Taxaceae</taxon>
        <taxon>Taxus</taxon>
    </lineage>
</organism>
<reference evidence="2 3" key="1">
    <citation type="journal article" date="2021" name="Nat. Plants">
        <title>The Taxus genome provides insights into paclitaxel biosynthesis.</title>
        <authorList>
            <person name="Xiong X."/>
            <person name="Gou J."/>
            <person name="Liao Q."/>
            <person name="Li Y."/>
            <person name="Zhou Q."/>
            <person name="Bi G."/>
            <person name="Li C."/>
            <person name="Du R."/>
            <person name="Wang X."/>
            <person name="Sun T."/>
            <person name="Guo L."/>
            <person name="Liang H."/>
            <person name="Lu P."/>
            <person name="Wu Y."/>
            <person name="Zhang Z."/>
            <person name="Ro D.K."/>
            <person name="Shang Y."/>
            <person name="Huang S."/>
            <person name="Yan J."/>
        </authorList>
    </citation>
    <scope>NUCLEOTIDE SEQUENCE [LARGE SCALE GENOMIC DNA]</scope>
    <source>
        <strain evidence="2">Ta-2019</strain>
    </source>
</reference>
<evidence type="ECO:0000313" key="2">
    <source>
        <dbReference type="EMBL" id="KAH9308188.1"/>
    </source>
</evidence>
<feature type="non-terminal residue" evidence="2">
    <location>
        <position position="1"/>
    </location>
</feature>
<comment type="caution">
    <text evidence="2">The sequence shown here is derived from an EMBL/GenBank/DDBJ whole genome shotgun (WGS) entry which is preliminary data.</text>
</comment>
<accession>A0AA38FSZ4</accession>
<evidence type="ECO:0000256" key="1">
    <source>
        <dbReference type="SAM" id="MobiDB-lite"/>
    </source>
</evidence>
<name>A0AA38FSZ4_TAXCH</name>
<dbReference type="Proteomes" id="UP000824469">
    <property type="component" value="Unassembled WGS sequence"/>
</dbReference>
<feature type="region of interest" description="Disordered" evidence="1">
    <location>
        <begin position="1"/>
        <end position="22"/>
    </location>
</feature>
<keyword evidence="3" id="KW-1185">Reference proteome</keyword>
<gene>
    <name evidence="2" type="ORF">KI387_036099</name>
</gene>
<sequence length="96" mass="10639">SGDMTISNGKNSKKSSLYPTAQPFTDNHEKLWVDSPENNKQNLSSLAIITLQDHVKEVEEMINPPLDGNLLSSKQSEIVLKPANLVLEPMKLVLEP</sequence>
<protein>
    <submittedName>
        <fullName evidence="2">Uncharacterized protein</fullName>
    </submittedName>
</protein>